<comment type="caution">
    <text evidence="3">The sequence shown here is derived from an EMBL/GenBank/DDBJ whole genome shotgun (WGS) entry which is preliminary data.</text>
</comment>
<keyword evidence="2" id="KW-0732">Signal</keyword>
<comment type="similarity">
    <text evidence="1">Belongs to the UPF0065 (bug) family.</text>
</comment>
<feature type="chain" id="PRO_5046191079" evidence="2">
    <location>
        <begin position="21"/>
        <end position="316"/>
    </location>
</feature>
<keyword evidence="4" id="KW-1185">Reference proteome</keyword>
<gene>
    <name evidence="3" type="ORF">H1B27_00265</name>
</gene>
<dbReference type="Pfam" id="PF03401">
    <property type="entry name" value="TctC"/>
    <property type="match status" value="1"/>
</dbReference>
<sequence length="316" mass="33416">MLLATTIAAGLSWAGAPALASDDPFPTKPITLSVNYGAGGGSDAIARALGRALEKSLKQPVAIENTAGGAGTRGVTAVVTAQPDGYQIGVATNSPMTIAVHTVKGLPWGDPSTYDILGGIGIVYNTICVQADSPLQTLDDVVKFAKENPGKLKVASIAGGINQYTWDAFAKKANINIRFVPYSGDAEGVASFLGKNTELAALTWPGLKAQIEVGKARPLAVFGPRRMESNPDVPTFKELGYDVVTTSDYVVYAPKGIPESRRVVLIEAIKQSISDPEFRRVLTTQNIQVKFTDGEEMTRQFTEVFRGTAPTAQSGK</sequence>
<dbReference type="Gene3D" id="3.40.190.150">
    <property type="entry name" value="Bordetella uptake gene, domain 1"/>
    <property type="match status" value="1"/>
</dbReference>
<dbReference type="PANTHER" id="PTHR42928:SF5">
    <property type="entry name" value="BLR1237 PROTEIN"/>
    <property type="match status" value="1"/>
</dbReference>
<organism evidence="3 4">
    <name type="scientific">Bradyrhizobium diversitatis</name>
    <dbReference type="NCBI Taxonomy" id="2755406"/>
    <lineage>
        <taxon>Bacteria</taxon>
        <taxon>Pseudomonadati</taxon>
        <taxon>Pseudomonadota</taxon>
        <taxon>Alphaproteobacteria</taxon>
        <taxon>Hyphomicrobiales</taxon>
        <taxon>Nitrobacteraceae</taxon>
        <taxon>Bradyrhizobium</taxon>
    </lineage>
</organism>
<evidence type="ECO:0000256" key="1">
    <source>
        <dbReference type="ARBA" id="ARBA00006987"/>
    </source>
</evidence>
<proteinExistence type="inferred from homology"/>
<dbReference type="InterPro" id="IPR042100">
    <property type="entry name" value="Bug_dom1"/>
</dbReference>
<reference evidence="3 4" key="1">
    <citation type="submission" date="2020-07" db="EMBL/GenBank/DDBJ databases">
        <title>Bradyrhizobium diversity isolated from nodules of indigenous legumes of Western Australia.</title>
        <authorList>
            <person name="Klepa M.S."/>
        </authorList>
    </citation>
    <scope>NUCLEOTIDE SEQUENCE [LARGE SCALE GENOMIC DNA]</scope>
    <source>
        <strain evidence="3 4">CNPSo 4019</strain>
    </source>
</reference>
<evidence type="ECO:0000256" key="2">
    <source>
        <dbReference type="SAM" id="SignalP"/>
    </source>
</evidence>
<dbReference type="RefSeq" id="WP_197964532.1">
    <property type="nucleotide sequence ID" value="NZ_JACEGD010000001.1"/>
</dbReference>
<accession>A0ABS0NUN6</accession>
<feature type="signal peptide" evidence="2">
    <location>
        <begin position="1"/>
        <end position="20"/>
    </location>
</feature>
<dbReference type="PIRSF" id="PIRSF017082">
    <property type="entry name" value="YflP"/>
    <property type="match status" value="1"/>
</dbReference>
<dbReference type="Proteomes" id="UP001194539">
    <property type="component" value="Unassembled WGS sequence"/>
</dbReference>
<name>A0ABS0NUN6_9BRAD</name>
<protein>
    <submittedName>
        <fullName evidence="3">Tripartite tricarboxylate transporter substrate binding protein</fullName>
    </submittedName>
</protein>
<dbReference type="SUPFAM" id="SSF53850">
    <property type="entry name" value="Periplasmic binding protein-like II"/>
    <property type="match status" value="1"/>
</dbReference>
<dbReference type="PANTHER" id="PTHR42928">
    <property type="entry name" value="TRICARBOXYLATE-BINDING PROTEIN"/>
    <property type="match status" value="1"/>
</dbReference>
<evidence type="ECO:0000313" key="3">
    <source>
        <dbReference type="EMBL" id="MBH5384721.1"/>
    </source>
</evidence>
<dbReference type="CDD" id="cd07012">
    <property type="entry name" value="PBP2_Bug_TTT"/>
    <property type="match status" value="1"/>
</dbReference>
<evidence type="ECO:0000313" key="4">
    <source>
        <dbReference type="Proteomes" id="UP001194539"/>
    </source>
</evidence>
<dbReference type="InterPro" id="IPR005064">
    <property type="entry name" value="BUG"/>
</dbReference>
<dbReference type="Gene3D" id="3.40.190.10">
    <property type="entry name" value="Periplasmic binding protein-like II"/>
    <property type="match status" value="1"/>
</dbReference>
<dbReference type="EMBL" id="JACEGD010000001">
    <property type="protein sequence ID" value="MBH5384721.1"/>
    <property type="molecule type" value="Genomic_DNA"/>
</dbReference>